<dbReference type="Gene3D" id="3.40.140.10">
    <property type="entry name" value="Cytidine Deaminase, domain 2"/>
    <property type="match status" value="1"/>
</dbReference>
<accession>A0ABT2EFK9</accession>
<comment type="similarity">
    <text evidence="3">Belongs to the FdhD family.</text>
</comment>
<evidence type="ECO:0000256" key="3">
    <source>
        <dbReference type="HAMAP-Rule" id="MF_00187"/>
    </source>
</evidence>
<keyword evidence="2 3" id="KW-0501">Molybdenum cofactor biosynthesis</keyword>
<comment type="caution">
    <text evidence="4">The sequence shown here is derived from an EMBL/GenBank/DDBJ whole genome shotgun (WGS) entry which is preliminary data.</text>
</comment>
<proteinExistence type="inferred from homology"/>
<dbReference type="InterPro" id="IPR016193">
    <property type="entry name" value="Cytidine_deaminase-like"/>
</dbReference>
<dbReference type="PANTHER" id="PTHR30592">
    <property type="entry name" value="FORMATE DEHYDROGENASE"/>
    <property type="match status" value="1"/>
</dbReference>
<dbReference type="PANTHER" id="PTHR30592:SF1">
    <property type="entry name" value="SULFUR CARRIER PROTEIN FDHD"/>
    <property type="match status" value="1"/>
</dbReference>
<dbReference type="InterPro" id="IPR003786">
    <property type="entry name" value="FdhD"/>
</dbReference>
<name>A0ABT2EFK9_9GAMM</name>
<dbReference type="NCBIfam" id="TIGR00129">
    <property type="entry name" value="fdhD_narQ"/>
    <property type="match status" value="1"/>
</dbReference>
<keyword evidence="5" id="KW-1185">Reference proteome</keyword>
<evidence type="ECO:0000256" key="2">
    <source>
        <dbReference type="ARBA" id="ARBA00023150"/>
    </source>
</evidence>
<keyword evidence="1 3" id="KW-0963">Cytoplasm</keyword>
<feature type="active site" description="Cysteine persulfide intermediate" evidence="3">
    <location>
        <position position="115"/>
    </location>
</feature>
<dbReference type="PIRSF" id="PIRSF015626">
    <property type="entry name" value="FdhD"/>
    <property type="match status" value="1"/>
</dbReference>
<dbReference type="Gene3D" id="3.10.20.10">
    <property type="match status" value="1"/>
</dbReference>
<feature type="binding site" evidence="3">
    <location>
        <begin position="256"/>
        <end position="261"/>
    </location>
    <ligand>
        <name>Mo-bis(molybdopterin guanine dinucleotide)</name>
        <dbReference type="ChEBI" id="CHEBI:60539"/>
    </ligand>
</feature>
<evidence type="ECO:0000313" key="5">
    <source>
        <dbReference type="Proteomes" id="UP001165542"/>
    </source>
</evidence>
<reference evidence="4" key="1">
    <citation type="submission" date="2021-11" db="EMBL/GenBank/DDBJ databases">
        <title>Halomonas sp., isolated from a coastal aquaculture zone in Dongshan Bay.</title>
        <authorList>
            <person name="Lin W."/>
        </authorList>
    </citation>
    <scope>NUCLEOTIDE SEQUENCE</scope>
    <source>
        <strain evidence="4">Yzlin-01</strain>
    </source>
</reference>
<organism evidence="4 5">
    <name type="scientific">Halomonas dongshanensis</name>
    <dbReference type="NCBI Taxonomy" id="2890835"/>
    <lineage>
        <taxon>Bacteria</taxon>
        <taxon>Pseudomonadati</taxon>
        <taxon>Pseudomonadota</taxon>
        <taxon>Gammaproteobacteria</taxon>
        <taxon>Oceanospirillales</taxon>
        <taxon>Halomonadaceae</taxon>
        <taxon>Halomonas</taxon>
    </lineage>
</organism>
<dbReference type="RefSeq" id="WP_259036874.1">
    <property type="nucleotide sequence ID" value="NZ_JAJISC010000006.1"/>
</dbReference>
<gene>
    <name evidence="3 4" type="primary">fdhD</name>
    <name evidence="4" type="ORF">LLY24_13745</name>
</gene>
<evidence type="ECO:0000256" key="1">
    <source>
        <dbReference type="ARBA" id="ARBA00022490"/>
    </source>
</evidence>
<comment type="subcellular location">
    <subcellularLocation>
        <location evidence="3">Cytoplasm</location>
    </subcellularLocation>
</comment>
<protein>
    <recommendedName>
        <fullName evidence="3">Sulfur carrier protein FdhD</fullName>
    </recommendedName>
</protein>
<dbReference type="SUPFAM" id="SSF53927">
    <property type="entry name" value="Cytidine deaminase-like"/>
    <property type="match status" value="1"/>
</dbReference>
<sequence length="282" mass="30669">MEEPRAGQHQGDAWMNILTLDDDGVVAREDALAVEEALEIRVAGTEPVITMRTPGHDRELAAGLMLSEGLAQSRQDFEVIDHLVGQPDVLQIVLKQFNAAKAERLERSSLSNSACGVCGKRKLNLEFLQALPENAEASPITRQLLASLPGKLRAQQAVFEQTGGLHAAALFDDAGNLLAMREDVGRHNAVDKLNGWALLNDQLPLDNRIMLLSGRASFELMQKCIMARVPVVCAISAPSSYAVRLARQFNVTLVGFLRQGRCNVYSAPQRLEVADGAQLPAL</sequence>
<comment type="function">
    <text evidence="3">Required for formate dehydrogenase (FDH) activity. Acts as a sulfur carrier protein that transfers sulfur from IscS to the molybdenum cofactor prior to its insertion into FDH.</text>
</comment>
<evidence type="ECO:0000313" key="4">
    <source>
        <dbReference type="EMBL" id="MCS2610379.1"/>
    </source>
</evidence>
<dbReference type="Proteomes" id="UP001165542">
    <property type="component" value="Unassembled WGS sequence"/>
</dbReference>
<dbReference type="HAMAP" id="MF_00187">
    <property type="entry name" value="FdhD"/>
    <property type="match status" value="1"/>
</dbReference>
<dbReference type="Pfam" id="PF02634">
    <property type="entry name" value="FdhD-NarQ"/>
    <property type="match status" value="1"/>
</dbReference>
<dbReference type="EMBL" id="JAJISC010000006">
    <property type="protein sequence ID" value="MCS2610379.1"/>
    <property type="molecule type" value="Genomic_DNA"/>
</dbReference>